<evidence type="ECO:0000256" key="1">
    <source>
        <dbReference type="ARBA" id="ARBA00022833"/>
    </source>
</evidence>
<dbReference type="PANTHER" id="PTHR12993:SF28">
    <property type="entry name" value="LMBE FAMILY PROTEIN"/>
    <property type="match status" value="1"/>
</dbReference>
<dbReference type="GO" id="GO:0035595">
    <property type="term" value="F:N-acetylglucosaminylinositol deacetylase activity"/>
    <property type="evidence" value="ECO:0007669"/>
    <property type="project" value="UniProtKB-EC"/>
</dbReference>
<reference evidence="2 3" key="1">
    <citation type="submission" date="2019-11" db="EMBL/GenBank/DDBJ databases">
        <title>Complete genome sequence of Corynebacterium kalinowskii 1959, a novel Corynebacterium species isolated from soil of a small paddock in Vilsendorf, Germany.</title>
        <authorList>
            <person name="Schaffert L."/>
            <person name="Ruwe M."/>
            <person name="Milse J."/>
            <person name="Hanuschka K."/>
            <person name="Ortseifen V."/>
            <person name="Droste J."/>
            <person name="Brandt D."/>
            <person name="Schlueter L."/>
            <person name="Kutter Y."/>
            <person name="Vinke S."/>
            <person name="Viehoefer P."/>
            <person name="Jacob L."/>
            <person name="Luebke N.-C."/>
            <person name="Schulte-Berndt E."/>
            <person name="Hain C."/>
            <person name="Linder M."/>
            <person name="Schmidt P."/>
            <person name="Wollenschlaeger L."/>
            <person name="Luttermann T."/>
            <person name="Thieme E."/>
            <person name="Hassa J."/>
            <person name="Haak M."/>
            <person name="Wittchen M."/>
            <person name="Mentz A."/>
            <person name="Persicke M."/>
            <person name="Busche T."/>
            <person name="Ruckert C."/>
        </authorList>
    </citation>
    <scope>NUCLEOTIDE SEQUENCE [LARGE SCALE GENOMIC DNA]</scope>
    <source>
        <strain evidence="2 3">2039</strain>
    </source>
</reference>
<evidence type="ECO:0000313" key="3">
    <source>
        <dbReference type="Proteomes" id="UP000424462"/>
    </source>
</evidence>
<dbReference type="EMBL" id="CP046455">
    <property type="protein sequence ID" value="QGU08315.1"/>
    <property type="molecule type" value="Genomic_DNA"/>
</dbReference>
<dbReference type="Gene3D" id="3.40.50.10320">
    <property type="entry name" value="LmbE-like"/>
    <property type="match status" value="1"/>
</dbReference>
<keyword evidence="3" id="KW-1185">Reference proteome</keyword>
<protein>
    <submittedName>
        <fullName evidence="2">1D-myo-inositol 2-acetamido-2-deoxy-alpha-D-glucopyranoside deacetylase</fullName>
        <ecNumber evidence="2">3.5.1.103</ecNumber>
    </submittedName>
</protein>
<dbReference type="PANTHER" id="PTHR12993">
    <property type="entry name" value="N-ACETYLGLUCOSAMINYL-PHOSPHATIDYLINOSITOL DE-N-ACETYLASE-RELATED"/>
    <property type="match status" value="1"/>
</dbReference>
<organism evidence="2 3">
    <name type="scientific">Corynebacterium occultum</name>
    <dbReference type="NCBI Taxonomy" id="2675219"/>
    <lineage>
        <taxon>Bacteria</taxon>
        <taxon>Bacillati</taxon>
        <taxon>Actinomycetota</taxon>
        <taxon>Actinomycetes</taxon>
        <taxon>Mycobacteriales</taxon>
        <taxon>Corynebacteriaceae</taxon>
        <taxon>Corynebacterium</taxon>
    </lineage>
</organism>
<sequence>MAVAKLDWRNWKRVLVVVAHPDDAEYGLSGAVQLWTRHGIEVDYLLLTHGEAGMQCSPEEAAALRAREQRAACDCVGVNELVMLRYPDGHLMPSIELRRDIARQIRRLKPDVVITANYEQEAYGTLNQSDHRVAGVAALDAARDAANRWSHRELLEVEGHEPHTADLLLVAAPSDPTHVVEVDDEAVAAAIASLACHEAYLGDLVDYPTPTEVVNFALSAAAEFSEVERGVSFRVFGLGGQPEVMP</sequence>
<keyword evidence="1" id="KW-0862">Zinc</keyword>
<accession>A0A6B8WAK1</accession>
<dbReference type="InterPro" id="IPR003737">
    <property type="entry name" value="GlcNAc_PI_deacetylase-related"/>
</dbReference>
<proteinExistence type="predicted"/>
<dbReference type="KEGG" id="cok:COCCU_12075"/>
<dbReference type="InterPro" id="IPR024078">
    <property type="entry name" value="LmbE-like_dom_sf"/>
</dbReference>
<evidence type="ECO:0000313" key="2">
    <source>
        <dbReference type="EMBL" id="QGU08315.1"/>
    </source>
</evidence>
<dbReference type="Proteomes" id="UP000424462">
    <property type="component" value="Chromosome"/>
</dbReference>
<dbReference type="AlphaFoldDB" id="A0A6B8WAK1"/>
<dbReference type="EC" id="3.5.1.103" evidence="2"/>
<dbReference type="SUPFAM" id="SSF102588">
    <property type="entry name" value="LmbE-like"/>
    <property type="match status" value="1"/>
</dbReference>
<keyword evidence="2" id="KW-0378">Hydrolase</keyword>
<dbReference type="Pfam" id="PF02585">
    <property type="entry name" value="PIG-L"/>
    <property type="match status" value="1"/>
</dbReference>
<dbReference type="RefSeq" id="WP_156231781.1">
    <property type="nucleotide sequence ID" value="NZ_CP046455.1"/>
</dbReference>
<dbReference type="GO" id="GO:0016137">
    <property type="term" value="P:glycoside metabolic process"/>
    <property type="evidence" value="ECO:0007669"/>
    <property type="project" value="UniProtKB-ARBA"/>
</dbReference>
<gene>
    <name evidence="2" type="primary">mshB2</name>
    <name evidence="2" type="ORF">COCCU_12075</name>
</gene>
<name>A0A6B8WAK1_9CORY</name>